<evidence type="ECO:0000256" key="1">
    <source>
        <dbReference type="SAM" id="MobiDB-lite"/>
    </source>
</evidence>
<sequence length="118" mass="13765">MPFAIPMIWTESKRLLFLFDSNKRRYNQVQTQYPNLSSTNRPILHSAELPMRKLPNRSESQDSTPKLVLNQHDRVSEDSDPSYEPSTSKEPHLLTQSDLRVLFNNLLICMISDFENLT</sequence>
<dbReference type="EMBL" id="OV651819">
    <property type="protein sequence ID" value="CAH1113180.1"/>
    <property type="molecule type" value="Genomic_DNA"/>
</dbReference>
<organism evidence="2 3">
    <name type="scientific">Psylliodes chrysocephalus</name>
    <dbReference type="NCBI Taxonomy" id="3402493"/>
    <lineage>
        <taxon>Eukaryota</taxon>
        <taxon>Metazoa</taxon>
        <taxon>Ecdysozoa</taxon>
        <taxon>Arthropoda</taxon>
        <taxon>Hexapoda</taxon>
        <taxon>Insecta</taxon>
        <taxon>Pterygota</taxon>
        <taxon>Neoptera</taxon>
        <taxon>Endopterygota</taxon>
        <taxon>Coleoptera</taxon>
        <taxon>Polyphaga</taxon>
        <taxon>Cucujiformia</taxon>
        <taxon>Chrysomeloidea</taxon>
        <taxon>Chrysomelidae</taxon>
        <taxon>Galerucinae</taxon>
        <taxon>Alticini</taxon>
        <taxon>Psylliodes</taxon>
    </lineage>
</organism>
<evidence type="ECO:0000313" key="2">
    <source>
        <dbReference type="EMBL" id="CAH1113180.1"/>
    </source>
</evidence>
<reference evidence="2" key="1">
    <citation type="submission" date="2022-01" db="EMBL/GenBank/DDBJ databases">
        <authorList>
            <person name="King R."/>
        </authorList>
    </citation>
    <scope>NUCLEOTIDE SEQUENCE</scope>
</reference>
<dbReference type="Proteomes" id="UP001153636">
    <property type="component" value="Chromosome 7"/>
</dbReference>
<accession>A0A9P0GET1</accession>
<dbReference type="AlphaFoldDB" id="A0A9P0GET1"/>
<feature type="region of interest" description="Disordered" evidence="1">
    <location>
        <begin position="50"/>
        <end position="91"/>
    </location>
</feature>
<gene>
    <name evidence="2" type="ORF">PSYICH_LOCUS13309</name>
</gene>
<name>A0A9P0GET1_9CUCU</name>
<dbReference type="OrthoDB" id="7490920at2759"/>
<evidence type="ECO:0000313" key="3">
    <source>
        <dbReference type="Proteomes" id="UP001153636"/>
    </source>
</evidence>
<protein>
    <submittedName>
        <fullName evidence="2">Uncharacterized protein</fullName>
    </submittedName>
</protein>
<keyword evidence="3" id="KW-1185">Reference proteome</keyword>
<proteinExistence type="predicted"/>